<dbReference type="AlphaFoldDB" id="X0X2J7"/>
<evidence type="ECO:0000313" key="1">
    <source>
        <dbReference type="EMBL" id="GAG29642.1"/>
    </source>
</evidence>
<protein>
    <submittedName>
        <fullName evidence="1">Uncharacterized protein</fullName>
    </submittedName>
</protein>
<proteinExistence type="predicted"/>
<feature type="non-terminal residue" evidence="1">
    <location>
        <position position="1"/>
    </location>
</feature>
<name>X0X2J7_9ZZZZ</name>
<comment type="caution">
    <text evidence="1">The sequence shown here is derived from an EMBL/GenBank/DDBJ whole genome shotgun (WGS) entry which is preliminary data.</text>
</comment>
<gene>
    <name evidence="1" type="ORF">S01H1_66276</name>
</gene>
<feature type="non-terminal residue" evidence="1">
    <location>
        <position position="250"/>
    </location>
</feature>
<sequence>LSRFGGLAVAITSFDPQRGPDGLLVLNASECQLMRGFMETLAQFAPPGEPIEGCPTLLFPKGVTAAMGQRVLIVGKPAELVEQAVARLKGKAHDGLDTNESFQALAGQRDQTTLFGFVDAQQALKIARKQLPRHARRQLTTMQALLDLNHLRGGSVAFGVMDDALGFELGVSFDQEHNNLIYNLIRTPPLTGKSFAAVPKGAAAVVAFGMNPTGSEQEVMERAEARANALRPITGMDIGREIFSNIEEIC</sequence>
<dbReference type="EMBL" id="BARS01043812">
    <property type="protein sequence ID" value="GAG29642.1"/>
    <property type="molecule type" value="Genomic_DNA"/>
</dbReference>
<reference evidence="1" key="1">
    <citation type="journal article" date="2014" name="Front. Microbiol.">
        <title>High frequency of phylogenetically diverse reductive dehalogenase-homologous genes in deep subseafloor sedimentary metagenomes.</title>
        <authorList>
            <person name="Kawai M."/>
            <person name="Futagami T."/>
            <person name="Toyoda A."/>
            <person name="Takaki Y."/>
            <person name="Nishi S."/>
            <person name="Hori S."/>
            <person name="Arai W."/>
            <person name="Tsubouchi T."/>
            <person name="Morono Y."/>
            <person name="Uchiyama I."/>
            <person name="Ito T."/>
            <person name="Fujiyama A."/>
            <person name="Inagaki F."/>
            <person name="Takami H."/>
        </authorList>
    </citation>
    <scope>NUCLEOTIDE SEQUENCE</scope>
    <source>
        <strain evidence="1">Expedition CK06-06</strain>
    </source>
</reference>
<accession>X0X2J7</accession>
<organism evidence="1">
    <name type="scientific">marine sediment metagenome</name>
    <dbReference type="NCBI Taxonomy" id="412755"/>
    <lineage>
        <taxon>unclassified sequences</taxon>
        <taxon>metagenomes</taxon>
        <taxon>ecological metagenomes</taxon>
    </lineage>
</organism>